<keyword evidence="2" id="KW-1185">Reference proteome</keyword>
<dbReference type="Proteomes" id="UP001177023">
    <property type="component" value="Unassembled WGS sequence"/>
</dbReference>
<comment type="caution">
    <text evidence="1">The sequence shown here is derived from an EMBL/GenBank/DDBJ whole genome shotgun (WGS) entry which is preliminary data.</text>
</comment>
<accession>A0AA36CQZ4</accession>
<dbReference type="EMBL" id="CATQJA010002601">
    <property type="protein sequence ID" value="CAJ0572597.1"/>
    <property type="molecule type" value="Genomic_DNA"/>
</dbReference>
<protein>
    <submittedName>
        <fullName evidence="1">Uncharacterized protein</fullName>
    </submittedName>
</protein>
<organism evidence="1 2">
    <name type="scientific">Mesorhabditis spiculigera</name>
    <dbReference type="NCBI Taxonomy" id="96644"/>
    <lineage>
        <taxon>Eukaryota</taxon>
        <taxon>Metazoa</taxon>
        <taxon>Ecdysozoa</taxon>
        <taxon>Nematoda</taxon>
        <taxon>Chromadorea</taxon>
        <taxon>Rhabditida</taxon>
        <taxon>Rhabditina</taxon>
        <taxon>Rhabditomorpha</taxon>
        <taxon>Rhabditoidea</taxon>
        <taxon>Rhabditidae</taxon>
        <taxon>Mesorhabditinae</taxon>
        <taxon>Mesorhabditis</taxon>
    </lineage>
</organism>
<sequence length="113" mass="12939">MSTTQCERAISEIMPLADTEGDLIEQRLSALKPPSQMSYTEIRRVIEELQLHYASITQLHHQIDSCLSDWVTAIDVTSQATRQMLELEFEVYHVSKEPMNTLERIELLCSQSG</sequence>
<feature type="non-terminal residue" evidence="1">
    <location>
        <position position="113"/>
    </location>
</feature>
<name>A0AA36CQZ4_9BILA</name>
<proteinExistence type="predicted"/>
<evidence type="ECO:0000313" key="1">
    <source>
        <dbReference type="EMBL" id="CAJ0572597.1"/>
    </source>
</evidence>
<reference evidence="1" key="1">
    <citation type="submission" date="2023-06" db="EMBL/GenBank/DDBJ databases">
        <authorList>
            <person name="Delattre M."/>
        </authorList>
    </citation>
    <scope>NUCLEOTIDE SEQUENCE</scope>
    <source>
        <strain evidence="1">AF72</strain>
    </source>
</reference>
<dbReference type="AlphaFoldDB" id="A0AA36CQZ4"/>
<gene>
    <name evidence="1" type="ORF">MSPICULIGERA_LOCUS10981</name>
</gene>
<evidence type="ECO:0000313" key="2">
    <source>
        <dbReference type="Proteomes" id="UP001177023"/>
    </source>
</evidence>